<dbReference type="PROSITE" id="PS50835">
    <property type="entry name" value="IG_LIKE"/>
    <property type="match status" value="1"/>
</dbReference>
<proteinExistence type="predicted"/>
<dbReference type="RefSeq" id="WP_147337522.1">
    <property type="nucleotide sequence ID" value="NZ_KE386765.1"/>
</dbReference>
<dbReference type="Proteomes" id="UP000033035">
    <property type="component" value="Unassembled WGS sequence"/>
</dbReference>
<evidence type="ECO:0000313" key="3">
    <source>
        <dbReference type="EMBL" id="KKB58062.1"/>
    </source>
</evidence>
<dbReference type="InterPro" id="IPR007110">
    <property type="entry name" value="Ig-like_dom"/>
</dbReference>
<keyword evidence="4" id="KW-1185">Reference proteome</keyword>
<evidence type="ECO:0000256" key="1">
    <source>
        <dbReference type="SAM" id="MobiDB-lite"/>
    </source>
</evidence>
<protein>
    <recommendedName>
        <fullName evidence="2">Ig-like domain-containing protein</fullName>
    </recommendedName>
</protein>
<dbReference type="AlphaFoldDB" id="A0A0F5JKW6"/>
<accession>A0A0F5JKW6</accession>
<dbReference type="PATRIC" id="fig|1203610.3.peg.1921"/>
<gene>
    <name evidence="3" type="ORF">HMPREF1536_01871</name>
</gene>
<evidence type="ECO:0000313" key="4">
    <source>
        <dbReference type="Proteomes" id="UP000033035"/>
    </source>
</evidence>
<sequence>MKRANLLLTDQPSAGSKMATTGLSTPSGSTRTKATKGLFSHFMFLASLLLITLLTSGKALAFTHNITLADNEETCHITINQTGEKTATLTASVGYSLPTDFTTVMMGATALTYTTDAAEGETYLYNPGNGQVTINAAAITDDIVITATALSSDATLSDLKYQLGTTKAENVEGFAPGTEEYNLTDIAFTKEANVTLVGTLNDPNASITKKEAADITTETDGTQSAEATIIVTAQDKKTTKTYTVNLTFVKDELTAVTPPTAEALTGRKDNANDAVDELNGRSIKTAITTQSGAENEKQDVTWSFDETANSGPYKTAGGESNKFKWEITLPETLANTKETSLTGNIDIDNVDAATENALTKLEYQLAGKTSDITLDEAAGGDKTYTVSLLNGTEDGDITVTATTSEYAKITGANGQPFSSGTVTLISGTATLVLTVTSESGATRTVTITFNVSTKESITEVTGITDKELTQAVTTSDDVITLLEANVTPTITSTGSSTFKLKWEYKAESNAGSPFKPGSGETNVFDWKVVNESGDDAHPAPGVDVAGTIIVTNHTTSTDATLATLQYQIGDADAKDITIGAQDGTTVAITVPALPFGTTAITLLATASNQFATIAKVDEAAPGLQSLKAETVSLPVTIDAAGTTYKLKVTAEDGNTNKVFTLTFSVAKEKITKVTVPATYKLPEAVTDEAGAKELLAAMEGVEIQTESGKTPMKLEWTYDNSDNNSQAYSNEDGKTHKFTWKVVRDGEGAELETAETVTITGKTDVTNFMPAVTGDQSQKDVQITADKPVDKIGDGSAPTTVKSVEIVAAVTTDQLTINKATIGKLDLQGSVDEVVLKEATIPEVVLAATKTTTLILQSGNTIDKITNAGTLTLQDAEATPAVAAQSMTLETRAGLTNDGAVGAVDNSGVFTDMTATIVTVAGAADLTITSRPTSKSTTGSSATLAVAATSENGTVSYKWQKYTDQWVAADGTEESLTIAKTTNGTTKYRCEVKSTNDRESATTTLYTPAVTVQFYTSTPDEPSTPSTPTYTVSLDKVAGATFSKGETTTVDEGDNFSFKITLDKDYDQSKPVVTVDGTAITADADGNYTIKNIQKDIKIIVSGIVKNTATGIEENVADAARAWTVGSTLYIHVPETSDVYVISGTGALQQQLRGVSGDYNMQLRAGFYIVRIGNVSQKVIIR</sequence>
<feature type="domain" description="Ig-like" evidence="2">
    <location>
        <begin position="924"/>
        <end position="1006"/>
    </location>
</feature>
<evidence type="ECO:0000259" key="2">
    <source>
        <dbReference type="PROSITE" id="PS50835"/>
    </source>
</evidence>
<dbReference type="EMBL" id="AQHW01000011">
    <property type="protein sequence ID" value="KKB58062.1"/>
    <property type="molecule type" value="Genomic_DNA"/>
</dbReference>
<name>A0A0F5JKW6_9BACT</name>
<feature type="region of interest" description="Disordered" evidence="1">
    <location>
        <begin position="1"/>
        <end position="30"/>
    </location>
</feature>
<reference evidence="3 4" key="1">
    <citation type="submission" date="2013-04" db="EMBL/GenBank/DDBJ databases">
        <title>The Genome Sequence of Parabacteroides gordonii DSM 23371.</title>
        <authorList>
            <consortium name="The Broad Institute Genomics Platform"/>
            <person name="Earl A."/>
            <person name="Ward D."/>
            <person name="Feldgarden M."/>
            <person name="Gevers D."/>
            <person name="Martens E."/>
            <person name="Sakamoto M."/>
            <person name="Benno Y."/>
            <person name="Suzuki N."/>
            <person name="Matsunaga N."/>
            <person name="Koshihara K."/>
            <person name="Seki M."/>
            <person name="Komiya H."/>
            <person name="Walker B."/>
            <person name="Young S."/>
            <person name="Zeng Q."/>
            <person name="Gargeya S."/>
            <person name="Fitzgerald M."/>
            <person name="Haas B."/>
            <person name="Abouelleil A."/>
            <person name="Allen A.W."/>
            <person name="Alvarado L."/>
            <person name="Arachchi H.M."/>
            <person name="Berlin A.M."/>
            <person name="Chapman S.B."/>
            <person name="Gainer-Dewar J."/>
            <person name="Goldberg J."/>
            <person name="Griggs A."/>
            <person name="Gujja S."/>
            <person name="Hansen M."/>
            <person name="Howarth C."/>
            <person name="Imamovic A."/>
            <person name="Ireland A."/>
            <person name="Larimer J."/>
            <person name="McCowan C."/>
            <person name="Murphy C."/>
            <person name="Pearson M."/>
            <person name="Poon T.W."/>
            <person name="Priest M."/>
            <person name="Roberts A."/>
            <person name="Saif S."/>
            <person name="Shea T."/>
            <person name="Sisk P."/>
            <person name="Sykes S."/>
            <person name="Wortman J."/>
            <person name="Nusbaum C."/>
            <person name="Birren B."/>
        </authorList>
    </citation>
    <scope>NUCLEOTIDE SEQUENCE [LARGE SCALE GENOMIC DNA]</scope>
    <source>
        <strain evidence="3 4">MS-1</strain>
    </source>
</reference>
<dbReference type="HOGENOM" id="CLU_273942_0_0_10"/>
<feature type="compositionally biased region" description="Polar residues" evidence="1">
    <location>
        <begin position="8"/>
        <end position="30"/>
    </location>
</feature>
<organism evidence="3 4">
    <name type="scientific">Parabacteroides gordonii MS-1 = DSM 23371</name>
    <dbReference type="NCBI Taxonomy" id="1203610"/>
    <lineage>
        <taxon>Bacteria</taxon>
        <taxon>Pseudomonadati</taxon>
        <taxon>Bacteroidota</taxon>
        <taxon>Bacteroidia</taxon>
        <taxon>Bacteroidales</taxon>
        <taxon>Tannerellaceae</taxon>
        <taxon>Parabacteroides</taxon>
    </lineage>
</organism>
<comment type="caution">
    <text evidence="3">The sequence shown here is derived from an EMBL/GenBank/DDBJ whole genome shotgun (WGS) entry which is preliminary data.</text>
</comment>